<feature type="compositionally biased region" description="Low complexity" evidence="3">
    <location>
        <begin position="114"/>
        <end position="123"/>
    </location>
</feature>
<protein>
    <recommendedName>
        <fullName evidence="4">PUM-HD domain-containing protein</fullName>
    </recommendedName>
</protein>
<feature type="domain" description="PUM-HD" evidence="4">
    <location>
        <begin position="185"/>
        <end position="439"/>
    </location>
</feature>
<keyword evidence="1" id="KW-0677">Repeat</keyword>
<dbReference type="Pfam" id="PF00806">
    <property type="entry name" value="PUF"/>
    <property type="match status" value="6"/>
</dbReference>
<dbReference type="GO" id="GO:0003730">
    <property type="term" value="F:mRNA 3'-UTR binding"/>
    <property type="evidence" value="ECO:0007669"/>
    <property type="project" value="TreeGrafter"/>
</dbReference>
<dbReference type="InterPro" id="IPR016024">
    <property type="entry name" value="ARM-type_fold"/>
</dbReference>
<dbReference type="PROSITE" id="PS50303">
    <property type="entry name" value="PUM_HD"/>
    <property type="match status" value="1"/>
</dbReference>
<dbReference type="PANTHER" id="PTHR12537:SF12">
    <property type="entry name" value="MATERNAL PROTEIN PUMILIO"/>
    <property type="match status" value="1"/>
</dbReference>
<dbReference type="PROSITE" id="PS50302">
    <property type="entry name" value="PUM"/>
    <property type="match status" value="3"/>
</dbReference>
<dbReference type="OMA" id="MACESVA"/>
<gene>
    <name evidence="5" type="ORF">PGLA1383_LOCUS44548</name>
</gene>
<dbReference type="SMART" id="SM00025">
    <property type="entry name" value="Pumilio"/>
    <property type="match status" value="6"/>
</dbReference>
<evidence type="ECO:0000259" key="4">
    <source>
        <dbReference type="PROSITE" id="PS50303"/>
    </source>
</evidence>
<dbReference type="Proteomes" id="UP000654075">
    <property type="component" value="Unassembled WGS sequence"/>
</dbReference>
<name>A0A813GVJ9_POLGL</name>
<dbReference type="GO" id="GO:0000288">
    <property type="term" value="P:nuclear-transcribed mRNA catabolic process, deadenylation-dependent decay"/>
    <property type="evidence" value="ECO:0007669"/>
    <property type="project" value="TreeGrafter"/>
</dbReference>
<evidence type="ECO:0000313" key="5">
    <source>
        <dbReference type="EMBL" id="CAE8627833.1"/>
    </source>
</evidence>
<feature type="repeat" description="Pumilio" evidence="2">
    <location>
        <begin position="319"/>
        <end position="354"/>
    </location>
</feature>
<organism evidence="5 6">
    <name type="scientific">Polarella glacialis</name>
    <name type="common">Dinoflagellate</name>
    <dbReference type="NCBI Taxonomy" id="89957"/>
    <lineage>
        <taxon>Eukaryota</taxon>
        <taxon>Sar</taxon>
        <taxon>Alveolata</taxon>
        <taxon>Dinophyceae</taxon>
        <taxon>Suessiales</taxon>
        <taxon>Suessiaceae</taxon>
        <taxon>Polarella</taxon>
    </lineage>
</organism>
<evidence type="ECO:0000256" key="2">
    <source>
        <dbReference type="PROSITE-ProRule" id="PRU00317"/>
    </source>
</evidence>
<evidence type="ECO:0000256" key="3">
    <source>
        <dbReference type="SAM" id="MobiDB-lite"/>
    </source>
</evidence>
<dbReference type="OrthoDB" id="419691at2759"/>
<feature type="repeat" description="Pumilio" evidence="2">
    <location>
        <begin position="279"/>
        <end position="315"/>
    </location>
</feature>
<keyword evidence="6" id="KW-1185">Reference proteome</keyword>
<dbReference type="InterPro" id="IPR001313">
    <property type="entry name" value="Pumilio_RNA-bd_rpt"/>
</dbReference>
<evidence type="ECO:0000313" key="6">
    <source>
        <dbReference type="Proteomes" id="UP000654075"/>
    </source>
</evidence>
<proteinExistence type="predicted"/>
<dbReference type="InterPro" id="IPR011989">
    <property type="entry name" value="ARM-like"/>
</dbReference>
<evidence type="ECO:0000256" key="1">
    <source>
        <dbReference type="ARBA" id="ARBA00022737"/>
    </source>
</evidence>
<feature type="region of interest" description="Disordered" evidence="3">
    <location>
        <begin position="100"/>
        <end position="141"/>
    </location>
</feature>
<dbReference type="GO" id="GO:0005737">
    <property type="term" value="C:cytoplasm"/>
    <property type="evidence" value="ECO:0007669"/>
    <property type="project" value="TreeGrafter"/>
</dbReference>
<dbReference type="PANTHER" id="PTHR12537">
    <property type="entry name" value="RNA BINDING PROTEIN PUMILIO-RELATED"/>
    <property type="match status" value="1"/>
</dbReference>
<accession>A0A813GVJ9</accession>
<reference evidence="5" key="1">
    <citation type="submission" date="2021-02" db="EMBL/GenBank/DDBJ databases">
        <authorList>
            <person name="Dougan E. K."/>
            <person name="Rhodes N."/>
            <person name="Thang M."/>
            <person name="Chan C."/>
        </authorList>
    </citation>
    <scope>NUCLEOTIDE SEQUENCE</scope>
</reference>
<dbReference type="InterPro" id="IPR033133">
    <property type="entry name" value="PUM-HD"/>
</dbReference>
<dbReference type="AlphaFoldDB" id="A0A813GVJ9"/>
<comment type="caution">
    <text evidence="5">The sequence shown here is derived from an EMBL/GenBank/DDBJ whole genome shotgun (WGS) entry which is preliminary data.</text>
</comment>
<dbReference type="Gene3D" id="1.25.10.10">
    <property type="entry name" value="Leucine-rich Repeat Variant"/>
    <property type="match status" value="1"/>
</dbReference>
<dbReference type="EMBL" id="CAJNNV010029275">
    <property type="protein sequence ID" value="CAE8627833.1"/>
    <property type="molecule type" value="Genomic_DNA"/>
</dbReference>
<sequence length="439" mass="47923">MACESVALPALTSDHTMQSLASDSCIQDTWAQPYIMAVLVPVALNTMVQHYHQEQQAGHWIPQACFQMSPQQVQHNEFQPQEQLQNTGYSMGSLPELSHAGSSGLWADMDDQESQGARLSQSAARRRRRQRAGERFDQPKLPGALTQEFHFPLANSGWVRPLPTGAVAPLAMGTSDQAVQIFDPQRSSELRAQLEAGGSDAALAVSALQAHVWALARDSQGCRLVQLAIEKADIRVGKALALELLGHVREAATSPHANFVLQKVVAQLSPSTSSFISEELLGNGARFARHRFGCRIICRLLEFCSAEESTHLLVDEMLQVPTEALELCRHSFGHHVVQCILEHGLARHKELIVEVLRQDLLGNANHRSASYVVEAALSHCSIEDQHSLLAPLVIPAVVAELAQSRYGCYVARTLLQRPEVDSEVLASTFPAVAALLASA</sequence>
<feature type="repeat" description="Pumilio" evidence="2">
    <location>
        <begin position="243"/>
        <end position="278"/>
    </location>
</feature>
<dbReference type="SUPFAM" id="SSF48371">
    <property type="entry name" value="ARM repeat"/>
    <property type="match status" value="1"/>
</dbReference>